<dbReference type="AlphaFoldDB" id="A0A1E3HAN8"/>
<evidence type="ECO:0000256" key="7">
    <source>
        <dbReference type="ARBA" id="ARBA00023136"/>
    </source>
</evidence>
<comment type="caution">
    <text evidence="13">The sequence shown here is derived from an EMBL/GenBank/DDBJ whole genome shotgun (WGS) entry which is preliminary data.</text>
</comment>
<evidence type="ECO:0000256" key="1">
    <source>
        <dbReference type="ARBA" id="ARBA00003543"/>
    </source>
</evidence>
<dbReference type="CDD" id="cd12152">
    <property type="entry name" value="F1-ATPase_delta"/>
    <property type="match status" value="1"/>
</dbReference>
<dbReference type="RefSeq" id="WP_069305332.1">
    <property type="nucleotide sequence ID" value="NZ_MCRJ01000001.1"/>
</dbReference>
<dbReference type="OrthoDB" id="9799969at2"/>
<dbReference type="InterPro" id="IPR036771">
    <property type="entry name" value="ATPsynth_dsu/esu_N"/>
</dbReference>
<evidence type="ECO:0000259" key="12">
    <source>
        <dbReference type="Pfam" id="PF02823"/>
    </source>
</evidence>
<comment type="function">
    <text evidence="1 10">Produces ATP from ADP in the presence of a proton gradient across the membrane.</text>
</comment>
<keyword evidence="10" id="KW-1003">Cell membrane</keyword>
<dbReference type="InterPro" id="IPR020546">
    <property type="entry name" value="ATP_synth_F1_dsu/esu_N"/>
</dbReference>
<dbReference type="PATRIC" id="fig|1439726.3.peg.23"/>
<comment type="subcellular location">
    <subcellularLocation>
        <location evidence="10">Cell membrane</location>
        <topology evidence="10">Peripheral membrane protein</topology>
    </subcellularLocation>
    <subcellularLocation>
        <location evidence="2">Endomembrane system</location>
        <topology evidence="2">Peripheral membrane protein</topology>
    </subcellularLocation>
</comment>
<comment type="subunit">
    <text evidence="10 11">F-type ATPases have 2 components, CF(1) - the catalytic core - and CF(0) - the membrane proton channel. CF(1) has five subunits: alpha(3), beta(3), gamma(1), delta(1), epsilon(1). CF(0) has three main subunits: a, b and c.</text>
</comment>
<dbReference type="SUPFAM" id="SSF51344">
    <property type="entry name" value="Epsilon subunit of F1F0-ATP synthase N-terminal domain"/>
    <property type="match status" value="1"/>
</dbReference>
<dbReference type="EMBL" id="MCRJ01000001">
    <property type="protein sequence ID" value="ODN72531.1"/>
    <property type="molecule type" value="Genomic_DNA"/>
</dbReference>
<evidence type="ECO:0000256" key="2">
    <source>
        <dbReference type="ARBA" id="ARBA00004184"/>
    </source>
</evidence>
<keyword evidence="14" id="KW-1185">Reference proteome</keyword>
<protein>
    <recommendedName>
        <fullName evidence="10">ATP synthase epsilon chain</fullName>
    </recommendedName>
    <alternativeName>
        <fullName evidence="10">ATP synthase F1 sector epsilon subunit</fullName>
    </alternativeName>
    <alternativeName>
        <fullName evidence="10">F-ATPase epsilon subunit</fullName>
    </alternativeName>
</protein>
<reference evidence="13 14" key="1">
    <citation type="submission" date="2016-07" db="EMBL/GenBank/DDBJ databases">
        <title>Draft Genome Sequence of Methylobrevis pamukkalensis PK2.</title>
        <authorList>
            <person name="Vasilenko O.V."/>
            <person name="Doronina N.V."/>
            <person name="Shmareva M.N."/>
            <person name="Tarlachkov S.V."/>
            <person name="Mustakhimov I."/>
            <person name="Trotsenko Y.A."/>
        </authorList>
    </citation>
    <scope>NUCLEOTIDE SEQUENCE [LARGE SCALE GENOMIC DNA]</scope>
    <source>
        <strain evidence="13 14">PK2</strain>
    </source>
</reference>
<accession>A0A1E3HAN8</accession>
<keyword evidence="7 10" id="KW-0472">Membrane</keyword>
<gene>
    <name evidence="10 13" type="primary">atpC</name>
    <name evidence="13" type="ORF">A6302_00022</name>
</gene>
<evidence type="ECO:0000256" key="3">
    <source>
        <dbReference type="ARBA" id="ARBA00005712"/>
    </source>
</evidence>
<name>A0A1E3HAN8_9HYPH</name>
<organism evidence="13 14">
    <name type="scientific">Methylobrevis pamukkalensis</name>
    <dbReference type="NCBI Taxonomy" id="1439726"/>
    <lineage>
        <taxon>Bacteria</taxon>
        <taxon>Pseudomonadati</taxon>
        <taxon>Pseudomonadota</taxon>
        <taxon>Alphaproteobacteria</taxon>
        <taxon>Hyphomicrobiales</taxon>
        <taxon>Pleomorphomonadaceae</taxon>
        <taxon>Methylobrevis</taxon>
    </lineage>
</organism>
<dbReference type="HAMAP" id="MF_00530">
    <property type="entry name" value="ATP_synth_epsil_bac"/>
    <property type="match status" value="1"/>
</dbReference>
<dbReference type="Proteomes" id="UP000094622">
    <property type="component" value="Unassembled WGS sequence"/>
</dbReference>
<evidence type="ECO:0000313" key="13">
    <source>
        <dbReference type="EMBL" id="ODN72531.1"/>
    </source>
</evidence>
<dbReference type="GO" id="GO:0046933">
    <property type="term" value="F:proton-transporting ATP synthase activity, rotational mechanism"/>
    <property type="evidence" value="ECO:0007669"/>
    <property type="project" value="UniProtKB-UniRule"/>
</dbReference>
<sequence>MAGPFKFELVSPERLLLSEQVVQVDLPGTDGDFGILEGHSPFISTLRPGVATITMPGGAVQKIFVRGGLAEVSATGLTVLAEKAMPLSDLKADEIAAEIRNAEEDVTDAASESARQAAALRLAQMKDLAGALKAA</sequence>
<keyword evidence="8 10" id="KW-0139">CF(1)</keyword>
<evidence type="ECO:0000256" key="10">
    <source>
        <dbReference type="HAMAP-Rule" id="MF_00530"/>
    </source>
</evidence>
<evidence type="ECO:0000256" key="11">
    <source>
        <dbReference type="RuleBase" id="RU003656"/>
    </source>
</evidence>
<comment type="similarity">
    <text evidence="3 10 11">Belongs to the ATPase epsilon chain family.</text>
</comment>
<dbReference type="GO" id="GO:0005524">
    <property type="term" value="F:ATP binding"/>
    <property type="evidence" value="ECO:0007669"/>
    <property type="project" value="UniProtKB-UniRule"/>
</dbReference>
<evidence type="ECO:0000256" key="4">
    <source>
        <dbReference type="ARBA" id="ARBA00022448"/>
    </source>
</evidence>
<dbReference type="GO" id="GO:0045259">
    <property type="term" value="C:proton-transporting ATP synthase complex"/>
    <property type="evidence" value="ECO:0007669"/>
    <property type="project" value="UniProtKB-KW"/>
</dbReference>
<dbReference type="PANTHER" id="PTHR13822:SF10">
    <property type="entry name" value="ATP SYNTHASE EPSILON CHAIN, CHLOROPLASTIC"/>
    <property type="match status" value="1"/>
</dbReference>
<evidence type="ECO:0000313" key="14">
    <source>
        <dbReference type="Proteomes" id="UP000094622"/>
    </source>
</evidence>
<keyword evidence="4 10" id="KW-0813">Transport</keyword>
<proteinExistence type="inferred from homology"/>
<dbReference type="PANTHER" id="PTHR13822">
    <property type="entry name" value="ATP SYNTHASE DELTA/EPSILON CHAIN"/>
    <property type="match status" value="1"/>
</dbReference>
<dbReference type="GO" id="GO:0005886">
    <property type="term" value="C:plasma membrane"/>
    <property type="evidence" value="ECO:0007669"/>
    <property type="project" value="UniProtKB-SubCell"/>
</dbReference>
<keyword evidence="9 10" id="KW-0066">ATP synthesis</keyword>
<dbReference type="NCBIfam" id="TIGR01216">
    <property type="entry name" value="ATP_synt_epsi"/>
    <property type="match status" value="1"/>
</dbReference>
<dbReference type="InterPro" id="IPR001469">
    <property type="entry name" value="ATP_synth_F1_dsu/esu"/>
</dbReference>
<evidence type="ECO:0000256" key="6">
    <source>
        <dbReference type="ARBA" id="ARBA00023065"/>
    </source>
</evidence>
<dbReference type="Gene3D" id="2.60.15.10">
    <property type="entry name" value="F0F1 ATP synthase delta/epsilon subunit, N-terminal"/>
    <property type="match status" value="1"/>
</dbReference>
<dbReference type="GO" id="GO:0012505">
    <property type="term" value="C:endomembrane system"/>
    <property type="evidence" value="ECO:0007669"/>
    <property type="project" value="UniProtKB-SubCell"/>
</dbReference>
<keyword evidence="5 10" id="KW-0375">Hydrogen ion transport</keyword>
<evidence type="ECO:0000256" key="5">
    <source>
        <dbReference type="ARBA" id="ARBA00022781"/>
    </source>
</evidence>
<dbReference type="NCBIfam" id="NF001851">
    <property type="entry name" value="PRK00571.2-4"/>
    <property type="match status" value="1"/>
</dbReference>
<evidence type="ECO:0000256" key="9">
    <source>
        <dbReference type="ARBA" id="ARBA00023310"/>
    </source>
</evidence>
<dbReference type="Pfam" id="PF02823">
    <property type="entry name" value="ATP-synt_DE_N"/>
    <property type="match status" value="1"/>
</dbReference>
<evidence type="ECO:0000256" key="8">
    <source>
        <dbReference type="ARBA" id="ARBA00023196"/>
    </source>
</evidence>
<keyword evidence="6 10" id="KW-0406">Ion transport</keyword>
<feature type="domain" description="ATP synthase F1 complex delta/epsilon subunit N-terminal" evidence="12">
    <location>
        <begin position="5"/>
        <end position="84"/>
    </location>
</feature>